<dbReference type="EMBL" id="CM015732">
    <property type="protein sequence ID" value="KAF3705095.1"/>
    <property type="molecule type" value="Genomic_DNA"/>
</dbReference>
<evidence type="ECO:0000313" key="3">
    <source>
        <dbReference type="Proteomes" id="UP000503349"/>
    </source>
</evidence>
<dbReference type="AlphaFoldDB" id="A0A6G1QRB7"/>
<evidence type="ECO:0000313" key="2">
    <source>
        <dbReference type="EMBL" id="KAF3705095.1"/>
    </source>
</evidence>
<organism evidence="2 3">
    <name type="scientific">Channa argus</name>
    <name type="common">Northern snakehead</name>
    <name type="synonym">Ophicephalus argus</name>
    <dbReference type="NCBI Taxonomy" id="215402"/>
    <lineage>
        <taxon>Eukaryota</taxon>
        <taxon>Metazoa</taxon>
        <taxon>Chordata</taxon>
        <taxon>Craniata</taxon>
        <taxon>Vertebrata</taxon>
        <taxon>Euteleostomi</taxon>
        <taxon>Actinopterygii</taxon>
        <taxon>Neopterygii</taxon>
        <taxon>Teleostei</taxon>
        <taxon>Neoteleostei</taxon>
        <taxon>Acanthomorphata</taxon>
        <taxon>Anabantaria</taxon>
        <taxon>Anabantiformes</taxon>
        <taxon>Channoidei</taxon>
        <taxon>Channidae</taxon>
        <taxon>Channa</taxon>
    </lineage>
</organism>
<gene>
    <name evidence="2" type="ORF">EXN66_Car020786</name>
</gene>
<keyword evidence="3" id="KW-1185">Reference proteome</keyword>
<proteinExistence type="predicted"/>
<reference evidence="2 3" key="1">
    <citation type="submission" date="2019-02" db="EMBL/GenBank/DDBJ databases">
        <title>Opniocepnalus argus genome.</title>
        <authorList>
            <person name="Zhou C."/>
            <person name="Xiao S."/>
        </authorList>
    </citation>
    <scope>NUCLEOTIDE SEQUENCE [LARGE SCALE GENOMIC DNA]</scope>
    <source>
        <strain evidence="2">OARG1902GOOAL</strain>
        <tissue evidence="2">Muscle</tissue>
    </source>
</reference>
<feature type="compositionally biased region" description="Polar residues" evidence="1">
    <location>
        <begin position="1"/>
        <end position="21"/>
    </location>
</feature>
<name>A0A6G1QRB7_CHAAH</name>
<evidence type="ECO:0000256" key="1">
    <source>
        <dbReference type="SAM" id="MobiDB-lite"/>
    </source>
</evidence>
<feature type="region of interest" description="Disordered" evidence="1">
    <location>
        <begin position="1"/>
        <end position="49"/>
    </location>
</feature>
<dbReference type="Proteomes" id="UP000503349">
    <property type="component" value="Chromosome 21"/>
</dbReference>
<reference evidence="3" key="2">
    <citation type="submission" date="2019-02" db="EMBL/GenBank/DDBJ databases">
        <title>Opniocepnalus argus Var Kimnra genome.</title>
        <authorList>
            <person name="Zhou C."/>
            <person name="Xiao S."/>
        </authorList>
    </citation>
    <scope>NUCLEOTIDE SEQUENCE [LARGE SCALE GENOMIC DNA]</scope>
</reference>
<protein>
    <submittedName>
        <fullName evidence="2">Uncharacterized protein</fullName>
    </submittedName>
</protein>
<accession>A0A6G1QRB7</accession>
<sequence length="49" mass="5288">MSKPPQSGLSDFISNTSNMSCPSDVLIPDPVHPHHSQRESQHPTSSSDS</sequence>